<dbReference type="EMBL" id="KZ819604">
    <property type="protein sequence ID" value="PWN33575.1"/>
    <property type="molecule type" value="Genomic_DNA"/>
</dbReference>
<gene>
    <name evidence="3" type="ORF">FA14DRAFT_180215</name>
</gene>
<dbReference type="Pfam" id="PF04715">
    <property type="entry name" value="Anth_synt_I_N"/>
    <property type="match status" value="1"/>
</dbReference>
<dbReference type="FunCoup" id="A0A316VDL2">
    <property type="interactions" value="127"/>
</dbReference>
<dbReference type="InterPro" id="IPR015890">
    <property type="entry name" value="Chorismate_C"/>
</dbReference>
<dbReference type="GeneID" id="37022769"/>
<dbReference type="PANTHER" id="PTHR11236:SF9">
    <property type="entry name" value="ANTHRANILATE SYNTHASE COMPONENT 1"/>
    <property type="match status" value="1"/>
</dbReference>
<dbReference type="InterPro" id="IPR019999">
    <property type="entry name" value="Anth_synth_I-like"/>
</dbReference>
<dbReference type="SUPFAM" id="SSF56322">
    <property type="entry name" value="ADC synthase"/>
    <property type="match status" value="1"/>
</dbReference>
<protein>
    <submittedName>
        <fullName evidence="3">Anthranilate synthase component</fullName>
    </submittedName>
</protein>
<dbReference type="AlphaFoldDB" id="A0A316VDL2"/>
<reference evidence="3 4" key="1">
    <citation type="journal article" date="2018" name="Mol. Biol. Evol.">
        <title>Broad Genomic Sampling Reveals a Smut Pathogenic Ancestry of the Fungal Clade Ustilaginomycotina.</title>
        <authorList>
            <person name="Kijpornyongpan T."/>
            <person name="Mondo S.J."/>
            <person name="Barry K."/>
            <person name="Sandor L."/>
            <person name="Lee J."/>
            <person name="Lipzen A."/>
            <person name="Pangilinan J."/>
            <person name="LaButti K."/>
            <person name="Hainaut M."/>
            <person name="Henrissat B."/>
            <person name="Grigoriev I.V."/>
            <person name="Spatafora J.W."/>
            <person name="Aime M.C."/>
        </authorList>
    </citation>
    <scope>NUCLEOTIDE SEQUENCE [LARGE SCALE GENOMIC DNA]</scope>
    <source>
        <strain evidence="3 4">MCA 3882</strain>
    </source>
</reference>
<feature type="domain" description="Chorismate-utilising enzyme C-terminal" evidence="1">
    <location>
        <begin position="246"/>
        <end position="509"/>
    </location>
</feature>
<evidence type="ECO:0000313" key="3">
    <source>
        <dbReference type="EMBL" id="PWN33575.1"/>
    </source>
</evidence>
<dbReference type="InterPro" id="IPR006805">
    <property type="entry name" value="Anth_synth_I_N"/>
</dbReference>
<dbReference type="Proteomes" id="UP000245771">
    <property type="component" value="Unassembled WGS sequence"/>
</dbReference>
<evidence type="ECO:0000313" key="4">
    <source>
        <dbReference type="Proteomes" id="UP000245771"/>
    </source>
</evidence>
<dbReference type="Gene3D" id="3.60.120.10">
    <property type="entry name" value="Anthranilate synthase"/>
    <property type="match status" value="1"/>
</dbReference>
<dbReference type="InParanoid" id="A0A316VDL2"/>
<organism evidence="3 4">
    <name type="scientific">Meira miltonrushii</name>
    <dbReference type="NCBI Taxonomy" id="1280837"/>
    <lineage>
        <taxon>Eukaryota</taxon>
        <taxon>Fungi</taxon>
        <taxon>Dikarya</taxon>
        <taxon>Basidiomycota</taxon>
        <taxon>Ustilaginomycotina</taxon>
        <taxon>Exobasidiomycetes</taxon>
        <taxon>Exobasidiales</taxon>
        <taxon>Brachybasidiaceae</taxon>
        <taxon>Meira</taxon>
    </lineage>
</organism>
<keyword evidence="4" id="KW-1185">Reference proteome</keyword>
<accession>A0A316VDL2</accession>
<evidence type="ECO:0000259" key="2">
    <source>
        <dbReference type="Pfam" id="PF04715"/>
    </source>
</evidence>
<name>A0A316VDL2_9BASI</name>
<proteinExistence type="predicted"/>
<dbReference type="OrthoDB" id="1865897at2759"/>
<dbReference type="RefSeq" id="XP_025353877.1">
    <property type="nucleotide sequence ID" value="XM_025500988.1"/>
</dbReference>
<evidence type="ECO:0000259" key="1">
    <source>
        <dbReference type="Pfam" id="PF00425"/>
    </source>
</evidence>
<dbReference type="PANTHER" id="PTHR11236">
    <property type="entry name" value="AMINOBENZOATE/ANTHRANILATE SYNTHASE"/>
    <property type="match status" value="1"/>
</dbReference>
<dbReference type="STRING" id="1280837.A0A316VDL2"/>
<dbReference type="GO" id="GO:0000162">
    <property type="term" value="P:L-tryptophan biosynthetic process"/>
    <property type="evidence" value="ECO:0007669"/>
    <property type="project" value="TreeGrafter"/>
</dbReference>
<dbReference type="PRINTS" id="PR00095">
    <property type="entry name" value="ANTSNTHASEI"/>
</dbReference>
<dbReference type="InterPro" id="IPR005801">
    <property type="entry name" value="ADC_synthase"/>
</dbReference>
<sequence>MTIEEPVISPSLEEVTKLLLGSENGQAKGNMVPVYMSMPADLITPVVAYLRLSDGASEKKRSFLCESVETGQKIGRYSFIGADPFKTVRTGPGYEVEGDPLLSVEKELSPFRYISLPDLPKFTGGAMGYIAYDCVQYFEPRTARPDLKDNIKIPESVFMYCNSIVIFDHIFQSIKFVSHVHLPDASSDNNGASASHTPETIAKLYKEAALNVQKISDIVLGSDKIPLPIQPAVQASQEAVSNVGKSGYEGFVTSLRKNIVQGDIIQAVPSQRLERKTALHPFNVYRHLRQINPSPYMFYLDTGDAQLVGASPETLCKIEDNKVAVHAIAGTVKRGKTPAEDEEMANQLANSTKDSAEHVMLVDLARNDISRVCDPHTTEVETFMRVEKFSHVIHLTSRITGMLRKGKSRFDALRSIFPAGTVSGAPKIRAIELISDLEKEKRGVYAGAVGHIDFDSKEMDVCIAIRTMTFKKDDSKDAKEGDRIVYLQAGGGIVYDSVEEEEYIETINKLGANVRCLDQAEEYWRKQQQRSG</sequence>
<dbReference type="Pfam" id="PF00425">
    <property type="entry name" value="Chorismate_bind"/>
    <property type="match status" value="1"/>
</dbReference>
<feature type="domain" description="Anthranilate synthase component I N-terminal" evidence="2">
    <location>
        <begin position="41"/>
        <end position="173"/>
    </location>
</feature>